<organism evidence="1 2">
    <name type="scientific">Rhizoctonia solani</name>
    <dbReference type="NCBI Taxonomy" id="456999"/>
    <lineage>
        <taxon>Eukaryota</taxon>
        <taxon>Fungi</taxon>
        <taxon>Dikarya</taxon>
        <taxon>Basidiomycota</taxon>
        <taxon>Agaricomycotina</taxon>
        <taxon>Agaricomycetes</taxon>
        <taxon>Cantharellales</taxon>
        <taxon>Ceratobasidiaceae</taxon>
        <taxon>Rhizoctonia</taxon>
    </lineage>
</organism>
<dbReference type="Proteomes" id="UP000663888">
    <property type="component" value="Unassembled WGS sequence"/>
</dbReference>
<sequence length="569" mass="64532">MSSSLSLHDIRNWEELGQQLEKTAAGYLKSCSTLELSGVNHLKPKELISRIDQRLNSFDALIAYQLNSARSSMACLRNKLASSIHRLPEEVLSRVFEFAVSLYTVELPHHLSFQHRTQVIYRNLHALLGVCTTWRQAGISHYALWSLVPVVRNRNDRFMPTAAQLSLQRAAGTKLHLVAEFDGHRHDIQTYIQDVLTRFGPRFSTVNIHSDAMAPIRVAVRKFVWSVRNTTNSLTGLSLCHHRPDKFLPRGIDDIYVQSDSDQGDFNKLLESLKLLRLCGMKIHFGGVSFRNLTELRLQDMWAGRTVDVEDLLWSLSSSSQLRRLEIISIFHHPNQPNTTPRSYDFPIMLPALEHLYLEDLYKDLLDLILDSIAPGSHHTTLHLTGKCIRTYPPRDNEVLGFHDSRLRDFKVDTLMIGHNLGGHEAAIRPLLEMLPTITALYLDCLTLSPSGLRPIINPAGPHDTVPGHGFPRLNKLYIGQSFFPDISGLDILKEVVASHPIIELGLGVGISQHTADGEIRLHHIQDPHEQLDPIREWFLRTVPKVVWLPGGDSMKPYAIEFQSDVWQL</sequence>
<dbReference type="AlphaFoldDB" id="A0A8H2XSV8"/>
<reference evidence="1" key="1">
    <citation type="submission" date="2021-01" db="EMBL/GenBank/DDBJ databases">
        <authorList>
            <person name="Kaushik A."/>
        </authorList>
    </citation>
    <scope>NUCLEOTIDE SEQUENCE</scope>
    <source>
        <strain evidence="1">AG4-R118</strain>
    </source>
</reference>
<dbReference type="EMBL" id="CAJMWX010000840">
    <property type="protein sequence ID" value="CAE6434539.1"/>
    <property type="molecule type" value="Genomic_DNA"/>
</dbReference>
<gene>
    <name evidence="1" type="ORF">RDB_LOCUS39793</name>
</gene>
<proteinExistence type="predicted"/>
<comment type="caution">
    <text evidence="1">The sequence shown here is derived from an EMBL/GenBank/DDBJ whole genome shotgun (WGS) entry which is preliminary data.</text>
</comment>
<name>A0A8H2XSV8_9AGAM</name>
<evidence type="ECO:0000313" key="2">
    <source>
        <dbReference type="Proteomes" id="UP000663888"/>
    </source>
</evidence>
<dbReference type="SUPFAM" id="SSF52047">
    <property type="entry name" value="RNI-like"/>
    <property type="match status" value="1"/>
</dbReference>
<accession>A0A8H2XSV8</accession>
<evidence type="ECO:0008006" key="3">
    <source>
        <dbReference type="Google" id="ProtNLM"/>
    </source>
</evidence>
<evidence type="ECO:0000313" key="1">
    <source>
        <dbReference type="EMBL" id="CAE6434539.1"/>
    </source>
</evidence>
<protein>
    <recommendedName>
        <fullName evidence="3">F-box domain-containing protein</fullName>
    </recommendedName>
</protein>